<gene>
    <name evidence="2" type="ORF">G6W59_27635</name>
</gene>
<feature type="signal peptide" evidence="1">
    <location>
        <begin position="1"/>
        <end position="22"/>
    </location>
</feature>
<protein>
    <submittedName>
        <fullName evidence="2">Uncharacterized protein</fullName>
    </submittedName>
</protein>
<dbReference type="AlphaFoldDB" id="A0A7Y6KJ83"/>
<accession>A0A7Y6KJ83</accession>
<dbReference type="RefSeq" id="WP_191835174.1">
    <property type="nucleotide sequence ID" value="NZ_JAANNT010000035.1"/>
</dbReference>
<evidence type="ECO:0000313" key="2">
    <source>
        <dbReference type="EMBL" id="NUV32018.1"/>
    </source>
</evidence>
<reference evidence="2 3" key="1">
    <citation type="submission" date="2020-03" db="EMBL/GenBank/DDBJ databases">
        <title>Complete genome sequence of sixteen Streptomyces strains facilitates identification of candidate genes involved in plant growth-promotion in grain legumes and cereals.</title>
        <authorList>
            <person name="Gopalakrishnan S."/>
            <person name="Thakur V."/>
            <person name="Saxena R."/>
            <person name="Vadlamudi S."/>
            <person name="Purohit S."/>
            <person name="Kumar V."/>
            <person name="Rathore A."/>
            <person name="Chitikineni A."/>
            <person name="Varshney R.K."/>
        </authorList>
    </citation>
    <scope>NUCLEOTIDE SEQUENCE [LARGE SCALE GENOMIC DNA]</scope>
    <source>
        <strain evidence="2 3">KAI-180</strain>
    </source>
</reference>
<proteinExistence type="predicted"/>
<evidence type="ECO:0000256" key="1">
    <source>
        <dbReference type="SAM" id="SignalP"/>
    </source>
</evidence>
<comment type="caution">
    <text evidence="2">The sequence shown here is derived from an EMBL/GenBank/DDBJ whole genome shotgun (WGS) entry which is preliminary data.</text>
</comment>
<sequence>MTRGSASMTVAHLACGMWLAHAAIVSAQHRAWPAAALMATAALVAATAAIREALATRPVVVVTLPAEDQHALAVDDAIAQLHNACCDEGFTTRGARHRATCTGRTTA</sequence>
<organism evidence="2 3">
    <name type="scientific">Streptomyces odorifer</name>
    <dbReference type="NCBI Taxonomy" id="53450"/>
    <lineage>
        <taxon>Bacteria</taxon>
        <taxon>Bacillati</taxon>
        <taxon>Actinomycetota</taxon>
        <taxon>Actinomycetes</taxon>
        <taxon>Kitasatosporales</taxon>
        <taxon>Streptomycetaceae</taxon>
        <taxon>Streptomyces</taxon>
        <taxon>Streptomyces albidoflavus group</taxon>
    </lineage>
</organism>
<name>A0A7Y6KJ83_9ACTN</name>
<dbReference type="Proteomes" id="UP000540128">
    <property type="component" value="Unassembled WGS sequence"/>
</dbReference>
<keyword evidence="3" id="KW-1185">Reference proteome</keyword>
<keyword evidence="1" id="KW-0732">Signal</keyword>
<dbReference type="EMBL" id="JAANNT010000035">
    <property type="protein sequence ID" value="NUV32018.1"/>
    <property type="molecule type" value="Genomic_DNA"/>
</dbReference>
<evidence type="ECO:0000313" key="3">
    <source>
        <dbReference type="Proteomes" id="UP000540128"/>
    </source>
</evidence>
<feature type="chain" id="PRO_5031535563" evidence="1">
    <location>
        <begin position="23"/>
        <end position="107"/>
    </location>
</feature>